<accession>A0ABX2D8G2</accession>
<organism evidence="2 3">
    <name type="scientific">Microcoleus asticus IPMA8</name>
    <dbReference type="NCBI Taxonomy" id="2563858"/>
    <lineage>
        <taxon>Bacteria</taxon>
        <taxon>Bacillati</taxon>
        <taxon>Cyanobacteriota</taxon>
        <taxon>Cyanophyceae</taxon>
        <taxon>Oscillatoriophycideae</taxon>
        <taxon>Oscillatoriales</taxon>
        <taxon>Microcoleaceae</taxon>
        <taxon>Microcoleus</taxon>
        <taxon>Microcoleus asticus</taxon>
    </lineage>
</organism>
<evidence type="ECO:0000313" key="3">
    <source>
        <dbReference type="Proteomes" id="UP000702425"/>
    </source>
</evidence>
<evidence type="ECO:0000313" key="2">
    <source>
        <dbReference type="EMBL" id="NQE38433.1"/>
    </source>
</evidence>
<proteinExistence type="predicted"/>
<feature type="compositionally biased region" description="Basic residues" evidence="1">
    <location>
        <begin position="57"/>
        <end position="67"/>
    </location>
</feature>
<evidence type="ECO:0000256" key="1">
    <source>
        <dbReference type="SAM" id="MobiDB-lite"/>
    </source>
</evidence>
<dbReference type="EMBL" id="SRRZ01000224">
    <property type="protein sequence ID" value="NQE38433.1"/>
    <property type="molecule type" value="Genomic_DNA"/>
</dbReference>
<comment type="caution">
    <text evidence="2">The sequence shown here is derived from an EMBL/GenBank/DDBJ whole genome shotgun (WGS) entry which is preliminary data.</text>
</comment>
<dbReference type="Proteomes" id="UP000702425">
    <property type="component" value="Unassembled WGS sequence"/>
</dbReference>
<keyword evidence="3" id="KW-1185">Reference proteome</keyword>
<name>A0ABX2D8G2_9CYAN</name>
<sequence>MKYYRYLRDLIKVSGSQSRLFIDDSGFEEFQDCALGWSKKGKKIWVKSQENGEKRKSSSRSTKRKKGLNCPNCFYGQPQCRRF</sequence>
<feature type="region of interest" description="Disordered" evidence="1">
    <location>
        <begin position="48"/>
        <end position="68"/>
    </location>
</feature>
<reference evidence="2 3" key="1">
    <citation type="journal article" date="2020" name="Sci. Rep.">
        <title>A novel cyanobacterial geosmin producer, revising GeoA distribution and dispersion patterns in Bacteria.</title>
        <authorList>
            <person name="Churro C."/>
            <person name="Semedo-Aguiar A.P."/>
            <person name="Silva A.D."/>
            <person name="Pereira-Leal J.B."/>
            <person name="Leite R.B."/>
        </authorList>
    </citation>
    <scope>NUCLEOTIDE SEQUENCE [LARGE SCALE GENOMIC DNA]</scope>
    <source>
        <strain evidence="2 3">IPMA8</strain>
    </source>
</reference>
<protein>
    <recommendedName>
        <fullName evidence="4">Transposase</fullName>
    </recommendedName>
</protein>
<evidence type="ECO:0008006" key="4">
    <source>
        <dbReference type="Google" id="ProtNLM"/>
    </source>
</evidence>
<gene>
    <name evidence="2" type="ORF">E5S67_06218</name>
</gene>